<dbReference type="SUPFAM" id="SSF54791">
    <property type="entry name" value="Eukaryotic type KH-domain (KH-domain type I)"/>
    <property type="match status" value="1"/>
</dbReference>
<protein>
    <recommendedName>
        <fullName evidence="9">Polyribonucleotide nucleotidyltransferase</fullName>
        <ecNumber evidence="9">2.7.7.8</ecNumber>
    </recommendedName>
    <alternativeName>
        <fullName evidence="9">Polynucleotide phosphorylase</fullName>
        <shortName evidence="9">PNPase</shortName>
    </alternativeName>
</protein>
<dbReference type="RefSeq" id="WP_092368527.1">
    <property type="nucleotide sequence ID" value="NZ_CABJCG010000019.1"/>
</dbReference>
<dbReference type="SMART" id="SM00322">
    <property type="entry name" value="KH"/>
    <property type="match status" value="1"/>
</dbReference>
<dbReference type="Pfam" id="PF00013">
    <property type="entry name" value="KH_1"/>
    <property type="match status" value="1"/>
</dbReference>
<dbReference type="CDD" id="cd11363">
    <property type="entry name" value="RNase_PH_PNPase_1"/>
    <property type="match status" value="1"/>
</dbReference>
<dbReference type="InterPro" id="IPR036612">
    <property type="entry name" value="KH_dom_type_1_sf"/>
</dbReference>
<dbReference type="SUPFAM" id="SSF50249">
    <property type="entry name" value="Nucleic acid-binding proteins"/>
    <property type="match status" value="1"/>
</dbReference>
<dbReference type="PIRSF" id="PIRSF005499">
    <property type="entry name" value="PNPase"/>
    <property type="match status" value="1"/>
</dbReference>
<organism evidence="12 13">
    <name type="scientific">Enterocloster lavalensis</name>
    <dbReference type="NCBI Taxonomy" id="460384"/>
    <lineage>
        <taxon>Bacteria</taxon>
        <taxon>Bacillati</taxon>
        <taxon>Bacillota</taxon>
        <taxon>Clostridia</taxon>
        <taxon>Lachnospirales</taxon>
        <taxon>Lachnospiraceae</taxon>
        <taxon>Enterocloster</taxon>
    </lineage>
</organism>
<dbReference type="PANTHER" id="PTHR11252:SF0">
    <property type="entry name" value="POLYRIBONUCLEOTIDE NUCLEOTIDYLTRANSFERASE 1, MITOCHONDRIAL"/>
    <property type="match status" value="1"/>
</dbReference>
<evidence type="ECO:0000259" key="10">
    <source>
        <dbReference type="PROSITE" id="PS50126"/>
    </source>
</evidence>
<dbReference type="InterPro" id="IPR020568">
    <property type="entry name" value="Ribosomal_Su5_D2-typ_SF"/>
</dbReference>
<dbReference type="FunFam" id="3.30.1370.10:FF:000001">
    <property type="entry name" value="Polyribonucleotide nucleotidyltransferase"/>
    <property type="match status" value="1"/>
</dbReference>
<dbReference type="FunFam" id="2.40.50.140:FF:000023">
    <property type="entry name" value="Polyribonucleotide nucleotidyltransferase"/>
    <property type="match status" value="1"/>
</dbReference>
<dbReference type="CDD" id="cd04472">
    <property type="entry name" value="S1_PNPase"/>
    <property type="match status" value="1"/>
</dbReference>
<evidence type="ECO:0000256" key="6">
    <source>
        <dbReference type="ARBA" id="ARBA00022723"/>
    </source>
</evidence>
<gene>
    <name evidence="9" type="primary">pnp</name>
    <name evidence="12" type="ORF">SAMN05216313_12763</name>
</gene>
<feature type="binding site" evidence="9">
    <location>
        <position position="492"/>
    </location>
    <ligand>
        <name>Mg(2+)</name>
        <dbReference type="ChEBI" id="CHEBI:18420"/>
    </ligand>
</feature>
<dbReference type="InterPro" id="IPR004088">
    <property type="entry name" value="KH_dom_type_1"/>
</dbReference>
<keyword evidence="5 9" id="KW-0548">Nucleotidyltransferase</keyword>
<dbReference type="EC" id="2.7.7.8" evidence="9"/>
<keyword evidence="8 9" id="KW-0694">RNA-binding</keyword>
<evidence type="ECO:0000259" key="11">
    <source>
        <dbReference type="PROSITE" id="PS50952"/>
    </source>
</evidence>
<evidence type="ECO:0000256" key="1">
    <source>
        <dbReference type="ARBA" id="ARBA00004496"/>
    </source>
</evidence>
<keyword evidence="6 9" id="KW-0479">Metal-binding</keyword>
<comment type="similarity">
    <text evidence="2 9">Belongs to the polyribonucleotide nucleotidyltransferase family.</text>
</comment>
<proteinExistence type="inferred from homology"/>
<dbReference type="SMART" id="SM00316">
    <property type="entry name" value="S1"/>
    <property type="match status" value="1"/>
</dbReference>
<dbReference type="GeneID" id="93280991"/>
<dbReference type="Gene3D" id="3.30.1370.10">
    <property type="entry name" value="K Homology domain, type 1"/>
    <property type="match status" value="1"/>
</dbReference>
<evidence type="ECO:0000256" key="7">
    <source>
        <dbReference type="ARBA" id="ARBA00022842"/>
    </source>
</evidence>
<dbReference type="CDD" id="cd11364">
    <property type="entry name" value="RNase_PH_PNPase_2"/>
    <property type="match status" value="1"/>
</dbReference>
<dbReference type="InterPro" id="IPR012340">
    <property type="entry name" value="NA-bd_OB-fold"/>
</dbReference>
<dbReference type="Gene3D" id="2.40.50.140">
    <property type="entry name" value="Nucleic acid-binding proteins"/>
    <property type="match status" value="1"/>
</dbReference>
<dbReference type="InterPro" id="IPR003029">
    <property type="entry name" value="S1_domain"/>
</dbReference>
<evidence type="ECO:0000256" key="4">
    <source>
        <dbReference type="ARBA" id="ARBA00022679"/>
    </source>
</evidence>
<comment type="subcellular location">
    <subcellularLocation>
        <location evidence="1 9">Cytoplasm</location>
    </subcellularLocation>
</comment>
<evidence type="ECO:0000256" key="8">
    <source>
        <dbReference type="ARBA" id="ARBA00022884"/>
    </source>
</evidence>
<dbReference type="GO" id="GO:0003712">
    <property type="term" value="F:transcription coregulator activity"/>
    <property type="evidence" value="ECO:0007669"/>
    <property type="project" value="InterPro"/>
</dbReference>
<dbReference type="PROSITE" id="PS50084">
    <property type="entry name" value="KH_TYPE_1"/>
    <property type="match status" value="1"/>
</dbReference>
<dbReference type="GO" id="GO:0006396">
    <property type="term" value="P:RNA processing"/>
    <property type="evidence" value="ECO:0007669"/>
    <property type="project" value="InterPro"/>
</dbReference>
<dbReference type="PROSITE" id="PS50126">
    <property type="entry name" value="S1"/>
    <property type="match status" value="1"/>
</dbReference>
<dbReference type="FunFam" id="3.30.230.70:FF:000002">
    <property type="entry name" value="Polyribonucleotide nucleotidyltransferase"/>
    <property type="match status" value="1"/>
</dbReference>
<evidence type="ECO:0000313" key="13">
    <source>
        <dbReference type="Proteomes" id="UP000198508"/>
    </source>
</evidence>
<dbReference type="Pfam" id="PF03725">
    <property type="entry name" value="RNase_PH_C"/>
    <property type="match status" value="1"/>
</dbReference>
<keyword evidence="4 9" id="KW-0808">Transferase</keyword>
<dbReference type="AlphaFoldDB" id="A0A1I0J8G3"/>
<comment type="cofactor">
    <cofactor evidence="9">
        <name>Mg(2+)</name>
        <dbReference type="ChEBI" id="CHEBI:18420"/>
    </cofactor>
</comment>
<evidence type="ECO:0000256" key="5">
    <source>
        <dbReference type="ARBA" id="ARBA00022695"/>
    </source>
</evidence>
<accession>A0A1I0J8G3</accession>
<evidence type="ECO:0000256" key="3">
    <source>
        <dbReference type="ARBA" id="ARBA00022490"/>
    </source>
</evidence>
<evidence type="ECO:0000313" key="12">
    <source>
        <dbReference type="EMBL" id="SEU06251.1"/>
    </source>
</evidence>
<dbReference type="CDD" id="cd02393">
    <property type="entry name" value="KH-I_PNPase"/>
    <property type="match status" value="1"/>
</dbReference>
<dbReference type="NCBIfam" id="NF008805">
    <property type="entry name" value="PRK11824.1"/>
    <property type="match status" value="1"/>
</dbReference>
<keyword evidence="3 9" id="KW-0963">Cytoplasm</keyword>
<dbReference type="InterPro" id="IPR004087">
    <property type="entry name" value="KH_dom"/>
</dbReference>
<dbReference type="Gene3D" id="3.30.230.70">
    <property type="entry name" value="GHMP Kinase, N-terminal domain"/>
    <property type="match status" value="2"/>
</dbReference>
<dbReference type="EMBL" id="FOIM01000027">
    <property type="protein sequence ID" value="SEU06251.1"/>
    <property type="molecule type" value="Genomic_DNA"/>
</dbReference>
<dbReference type="GO" id="GO:0005829">
    <property type="term" value="C:cytosol"/>
    <property type="evidence" value="ECO:0007669"/>
    <property type="project" value="TreeGrafter"/>
</dbReference>
<dbReference type="InterPro" id="IPR015847">
    <property type="entry name" value="ExoRNase_PH_dom2"/>
</dbReference>
<dbReference type="InterPro" id="IPR015848">
    <property type="entry name" value="PNPase_PH_RNA-bd_bac/org-type"/>
</dbReference>
<dbReference type="SUPFAM" id="SSF55666">
    <property type="entry name" value="Ribonuclease PH domain 2-like"/>
    <property type="match status" value="2"/>
</dbReference>
<keyword evidence="13" id="KW-1185">Reference proteome</keyword>
<dbReference type="GO" id="GO:0000175">
    <property type="term" value="F:3'-5'-RNA exonuclease activity"/>
    <property type="evidence" value="ECO:0007669"/>
    <property type="project" value="TreeGrafter"/>
</dbReference>
<feature type="domain" description="KIX" evidence="11">
    <location>
        <begin position="223"/>
        <end position="302"/>
    </location>
</feature>
<name>A0A1I0J8G3_9FIRM</name>
<dbReference type="Pfam" id="PF01138">
    <property type="entry name" value="RNase_PH"/>
    <property type="match status" value="2"/>
</dbReference>
<dbReference type="Pfam" id="PF03726">
    <property type="entry name" value="PNPase"/>
    <property type="match status" value="1"/>
</dbReference>
<dbReference type="GO" id="GO:0006355">
    <property type="term" value="P:regulation of DNA-templated transcription"/>
    <property type="evidence" value="ECO:0007669"/>
    <property type="project" value="InterPro"/>
</dbReference>
<dbReference type="STRING" id="460384.SAMN05216313_12763"/>
<feature type="domain" description="S1 motif" evidence="10">
    <location>
        <begin position="623"/>
        <end position="691"/>
    </location>
</feature>
<dbReference type="GO" id="GO:0000287">
    <property type="term" value="F:magnesium ion binding"/>
    <property type="evidence" value="ECO:0007669"/>
    <property type="project" value="UniProtKB-UniRule"/>
</dbReference>
<evidence type="ECO:0000256" key="9">
    <source>
        <dbReference type="HAMAP-Rule" id="MF_01595"/>
    </source>
</evidence>
<dbReference type="NCBIfam" id="TIGR03591">
    <property type="entry name" value="polynuc_phos"/>
    <property type="match status" value="1"/>
</dbReference>
<dbReference type="SUPFAM" id="SSF54211">
    <property type="entry name" value="Ribosomal protein S5 domain 2-like"/>
    <property type="match status" value="2"/>
</dbReference>
<dbReference type="Proteomes" id="UP000198508">
    <property type="component" value="Unassembled WGS sequence"/>
</dbReference>
<dbReference type="Pfam" id="PF00575">
    <property type="entry name" value="S1"/>
    <property type="match status" value="1"/>
</dbReference>
<dbReference type="InterPro" id="IPR001247">
    <property type="entry name" value="ExoRNase_PH_dom1"/>
</dbReference>
<dbReference type="FunFam" id="3.30.230.70:FF:000001">
    <property type="entry name" value="Polyribonucleotide nucleotidyltransferase"/>
    <property type="match status" value="1"/>
</dbReference>
<sequence length="702" mass="77035">MFKSYSMDLAGRKLTVEVGRVAAQANGAVFMHYGDTVVLSTATASTKPREGIDFFPLSVEFEEKLYAVGKIPGGFNKREGKASENAVLTARVIDRPMRPLFPKDYRNDVTLDNIVMSVDPNCSPELTAMLGSAIATSISDIPFAGPCATTQVGMIDGEFIINPTADQKHVSDLALTVASTREKVIMIEAGANEVPEDKMIEAIFKADQVNKEIIAFIDTIVAECGKEKHTYESCAIPEELFAAIKELVPPAEMEEAVFTDDKQTREGNIRAINERLEEAFAENEEWLGLIDEAVYQYQKKTVRKMILKDHKRPDGRAITEIRHLAAEVDLLPRVHGSGMFTRGQTQILNACTLAPLSEAQRLDGLDENETSKRYMHHYNFPSFSVGETKPSRGPGRREIGHGALAERALVPVLPSEEEFPYAIRTVSETMESNGSTSQASICASTLSLMAAGVPIKDMVAGISCGLVTGETDDDYLVLTDIQGLEDFFGDMDFKVAGTKKGITAIQMDIKIHGLTRPIIEEAITRTREARIHILDDVMRPVISEPRKHLSPYAPKIVQINIDPQKIGDVVGKQGKVINKIIEETGVKIDINDDGSVNVCGTDEAMINRAVQIIKSIVTEIEPGMIFTGKVVRLMNFGAFVELAPGKDGMIHISKLSEKRVNTVEDVVNIGDEVTVKVIEVDKMGRINLSMKPSDLAPKKESK</sequence>
<dbReference type="HAMAP" id="MF_01595">
    <property type="entry name" value="PNPase"/>
    <property type="match status" value="1"/>
</dbReference>
<dbReference type="PROSITE" id="PS50952">
    <property type="entry name" value="KIX"/>
    <property type="match status" value="1"/>
</dbReference>
<dbReference type="GO" id="GO:0003723">
    <property type="term" value="F:RNA binding"/>
    <property type="evidence" value="ECO:0007669"/>
    <property type="project" value="UniProtKB-UniRule"/>
</dbReference>
<keyword evidence="7 9" id="KW-0460">Magnesium</keyword>
<feature type="binding site" evidence="9">
    <location>
        <position position="486"/>
    </location>
    <ligand>
        <name>Mg(2+)</name>
        <dbReference type="ChEBI" id="CHEBI:18420"/>
    </ligand>
</feature>
<reference evidence="13" key="1">
    <citation type="submission" date="2016-10" db="EMBL/GenBank/DDBJ databases">
        <authorList>
            <person name="Varghese N."/>
            <person name="Submissions S."/>
        </authorList>
    </citation>
    <scope>NUCLEOTIDE SEQUENCE [LARGE SCALE GENOMIC DNA]</scope>
    <source>
        <strain evidence="13">NLAE-zl-G277</strain>
    </source>
</reference>
<dbReference type="InterPro" id="IPR036345">
    <property type="entry name" value="ExoRNase_PH_dom2_sf"/>
</dbReference>
<comment type="catalytic activity">
    <reaction evidence="9">
        <text>RNA(n+1) + phosphate = RNA(n) + a ribonucleoside 5'-diphosphate</text>
        <dbReference type="Rhea" id="RHEA:22096"/>
        <dbReference type="Rhea" id="RHEA-COMP:14527"/>
        <dbReference type="Rhea" id="RHEA-COMP:17342"/>
        <dbReference type="ChEBI" id="CHEBI:43474"/>
        <dbReference type="ChEBI" id="CHEBI:57930"/>
        <dbReference type="ChEBI" id="CHEBI:140395"/>
        <dbReference type="EC" id="2.7.7.8"/>
    </reaction>
</comment>
<evidence type="ECO:0000256" key="2">
    <source>
        <dbReference type="ARBA" id="ARBA00007404"/>
    </source>
</evidence>
<dbReference type="InterPro" id="IPR012162">
    <property type="entry name" value="PNPase"/>
</dbReference>
<comment type="function">
    <text evidence="9">Involved in mRNA degradation. Catalyzes the phosphorolysis of single-stranded polyribonucleotides processively in the 3'- to 5'-direction.</text>
</comment>
<dbReference type="InterPro" id="IPR003101">
    <property type="entry name" value="KIX_dom"/>
</dbReference>
<dbReference type="PANTHER" id="PTHR11252">
    <property type="entry name" value="POLYRIBONUCLEOTIDE NUCLEOTIDYLTRANSFERASE"/>
    <property type="match status" value="1"/>
</dbReference>
<dbReference type="InterPro" id="IPR027408">
    <property type="entry name" value="PNPase/RNase_PH_dom_sf"/>
</dbReference>
<dbReference type="GO" id="GO:0004654">
    <property type="term" value="F:polyribonucleotide nucleotidyltransferase activity"/>
    <property type="evidence" value="ECO:0007669"/>
    <property type="project" value="UniProtKB-UniRule"/>
</dbReference>
<dbReference type="GO" id="GO:0006402">
    <property type="term" value="P:mRNA catabolic process"/>
    <property type="evidence" value="ECO:0007669"/>
    <property type="project" value="UniProtKB-UniRule"/>
</dbReference>